<dbReference type="SUPFAM" id="SSF46894">
    <property type="entry name" value="C-terminal effector domain of the bipartite response regulators"/>
    <property type="match status" value="1"/>
</dbReference>
<protein>
    <submittedName>
        <fullName evidence="6">Helix-turn-helix transcriptional regulator</fullName>
    </submittedName>
</protein>
<dbReference type="Gene3D" id="1.25.40.10">
    <property type="entry name" value="Tetratricopeptide repeat domain"/>
    <property type="match status" value="1"/>
</dbReference>
<dbReference type="PROSITE" id="PS00622">
    <property type="entry name" value="HTH_LUXR_1"/>
    <property type="match status" value="1"/>
</dbReference>
<evidence type="ECO:0000259" key="5">
    <source>
        <dbReference type="PROSITE" id="PS50043"/>
    </source>
</evidence>
<dbReference type="InterPro" id="IPR016032">
    <property type="entry name" value="Sig_transdc_resp-reg_C-effctor"/>
</dbReference>
<dbReference type="PANTHER" id="PTHR44688:SF16">
    <property type="entry name" value="DNA-BINDING TRANSCRIPTIONAL ACTIVATOR DEVR_DOSR"/>
    <property type="match status" value="1"/>
</dbReference>
<dbReference type="InterPro" id="IPR011990">
    <property type="entry name" value="TPR-like_helical_dom_sf"/>
</dbReference>
<dbReference type="AlphaFoldDB" id="A0A2G1UJ74"/>
<dbReference type="GO" id="GO:0003677">
    <property type="term" value="F:DNA binding"/>
    <property type="evidence" value="ECO:0007669"/>
    <property type="project" value="UniProtKB-KW"/>
</dbReference>
<keyword evidence="7" id="KW-1185">Reference proteome</keyword>
<sequence length="944" mass="103553">MRRGGTGQRVKPFDDGCAANDEFQSVLGSTTQGELIWDLLRQRVRTPEQPSDYLVRPGLSARLQGALAPGAILHLEAPSGFGKTLALSAALAESSGHPNLQWISLTSQDNDAVRLLALLTIALRAPGQQDVPAGRQRVGGMADALSLLLGETPQQTQPAPVTLVLDNVDQVVSPSAVALLEQLLAELPPWLSLALISRKALPFETHGLELGGRFTRIAGDSLELSRSETLAFFEPAIADGKLTTVAVEHLYSLTEGWLTPLALYRRELATATNERFPIQETLNVERFLRDSVFGRLTPAQQRSLAMMAELDSISDDLFAAMADDVCDRQFRPSRVVASGLPMRSVPGRGRWYRLNPLLREWLLVPGLDDREARAMVASRWFEKRDEFPEALRYALISNDVEEALRIAAEGSEALLVGQDTASLLRLQRSLPAGLFQRSPRLRIVYGWVHAIGGQFRAARALLDGLPEEDRLAMKGRIHALMAVILRGEGSVEAAIEEADLALSCGELSTQAQLVSQLIRASAMCARGRFSEARSANRIAARLAREAGDPGSEILAVYAHARIELGKGSLRHSEQLLRTALDTAMNVSNRPARVGEIRLQLNLALVLWHQGREAEADRLLVTCGRYAEQSRDLGLLLIMALRVLICRSQGRLDDAFAWIGQAERTMQSWQVDDTVYVPVLEALKANCWLALDQPDSAAMALRRLEPYRRRRCAPELIPVMPGLLDCLQVRLDLRLGHDKAAAKLLEAIRQEPFIIAGQAGEGQKGESQEGESQEGESQEGKRAPADVVLPFGLALQVRLLQVVLDYRSGRIADARNGLLTAIEEAAPEHYISPFLELREELVEPLQKVLAAPQTAAHGAFASALRHAFGLPEASQEPVAQLAEPISDREQAVLELIAQGLSNQDIADRLHISLHTVKTHARRINAKLEVRSRTQAIVRARELGLL</sequence>
<dbReference type="InterPro" id="IPR000792">
    <property type="entry name" value="Tscrpt_reg_LuxR_C"/>
</dbReference>
<evidence type="ECO:0000256" key="4">
    <source>
        <dbReference type="SAM" id="MobiDB-lite"/>
    </source>
</evidence>
<dbReference type="Gene3D" id="1.10.10.10">
    <property type="entry name" value="Winged helix-like DNA-binding domain superfamily/Winged helix DNA-binding domain"/>
    <property type="match status" value="1"/>
</dbReference>
<dbReference type="EMBL" id="NTFH01000010">
    <property type="protein sequence ID" value="PHQ14469.1"/>
    <property type="molecule type" value="Genomic_DNA"/>
</dbReference>
<dbReference type="SMART" id="SM00421">
    <property type="entry name" value="HTH_LUXR"/>
    <property type="match status" value="1"/>
</dbReference>
<feature type="domain" description="HTH luxR-type" evidence="5">
    <location>
        <begin position="877"/>
        <end position="942"/>
    </location>
</feature>
<dbReference type="Pfam" id="PF17874">
    <property type="entry name" value="TPR_MalT"/>
    <property type="match status" value="1"/>
</dbReference>
<organism evidence="6 7">
    <name type="scientific">Marinobacter profundi</name>
    <dbReference type="NCBI Taxonomy" id="2666256"/>
    <lineage>
        <taxon>Bacteria</taxon>
        <taxon>Pseudomonadati</taxon>
        <taxon>Pseudomonadota</taxon>
        <taxon>Gammaproteobacteria</taxon>
        <taxon>Pseudomonadales</taxon>
        <taxon>Marinobacteraceae</taxon>
        <taxon>Marinobacter</taxon>
    </lineage>
</organism>
<feature type="compositionally biased region" description="Acidic residues" evidence="4">
    <location>
        <begin position="767"/>
        <end position="776"/>
    </location>
</feature>
<evidence type="ECO:0000256" key="1">
    <source>
        <dbReference type="ARBA" id="ARBA00023015"/>
    </source>
</evidence>
<dbReference type="Proteomes" id="UP000231409">
    <property type="component" value="Unassembled WGS sequence"/>
</dbReference>
<gene>
    <name evidence="6" type="ORF">CLH61_13965</name>
</gene>
<dbReference type="InterPro" id="IPR041617">
    <property type="entry name" value="TPR_MalT"/>
</dbReference>
<keyword evidence="2" id="KW-0238">DNA-binding</keyword>
<dbReference type="Pfam" id="PF00196">
    <property type="entry name" value="GerE"/>
    <property type="match status" value="1"/>
</dbReference>
<dbReference type="PRINTS" id="PR00038">
    <property type="entry name" value="HTHLUXR"/>
</dbReference>
<name>A0A2G1UJ74_9GAMM</name>
<dbReference type="Pfam" id="PF25873">
    <property type="entry name" value="WHD_MalT"/>
    <property type="match status" value="1"/>
</dbReference>
<proteinExistence type="predicted"/>
<evidence type="ECO:0000313" key="6">
    <source>
        <dbReference type="EMBL" id="PHQ14469.1"/>
    </source>
</evidence>
<dbReference type="SUPFAM" id="SSF48452">
    <property type="entry name" value="TPR-like"/>
    <property type="match status" value="2"/>
</dbReference>
<evidence type="ECO:0000256" key="2">
    <source>
        <dbReference type="ARBA" id="ARBA00023125"/>
    </source>
</evidence>
<reference evidence="6 7" key="1">
    <citation type="submission" date="2017-09" db="EMBL/GenBank/DDBJ databases">
        <title>The draft genome sequences of Marinobacter sp. PWS21.</title>
        <authorList>
            <person name="Cao J."/>
        </authorList>
    </citation>
    <scope>NUCLEOTIDE SEQUENCE [LARGE SCALE GENOMIC DNA]</scope>
    <source>
        <strain evidence="6 7">PWS21</strain>
    </source>
</reference>
<evidence type="ECO:0000313" key="7">
    <source>
        <dbReference type="Proteomes" id="UP000231409"/>
    </source>
</evidence>
<keyword evidence="3" id="KW-0804">Transcription</keyword>
<dbReference type="PANTHER" id="PTHR44688">
    <property type="entry name" value="DNA-BINDING TRANSCRIPTIONAL ACTIVATOR DEVR_DOSR"/>
    <property type="match status" value="1"/>
</dbReference>
<dbReference type="CDD" id="cd06170">
    <property type="entry name" value="LuxR_C_like"/>
    <property type="match status" value="1"/>
</dbReference>
<keyword evidence="1" id="KW-0805">Transcription regulation</keyword>
<dbReference type="PROSITE" id="PS50043">
    <property type="entry name" value="HTH_LUXR_2"/>
    <property type="match status" value="1"/>
</dbReference>
<dbReference type="GO" id="GO:0006355">
    <property type="term" value="P:regulation of DNA-templated transcription"/>
    <property type="evidence" value="ECO:0007669"/>
    <property type="project" value="InterPro"/>
</dbReference>
<feature type="region of interest" description="Disordered" evidence="4">
    <location>
        <begin position="758"/>
        <end position="781"/>
    </location>
</feature>
<evidence type="ECO:0000256" key="3">
    <source>
        <dbReference type="ARBA" id="ARBA00023163"/>
    </source>
</evidence>
<accession>A0A2G1UJ74</accession>
<comment type="caution">
    <text evidence="6">The sequence shown here is derived from an EMBL/GenBank/DDBJ whole genome shotgun (WGS) entry which is preliminary data.</text>
</comment>
<dbReference type="InterPro" id="IPR036388">
    <property type="entry name" value="WH-like_DNA-bd_sf"/>
</dbReference>
<dbReference type="InterPro" id="IPR059106">
    <property type="entry name" value="WHD_MalT"/>
</dbReference>